<dbReference type="GO" id="GO:0009664">
    <property type="term" value="P:plant-type cell wall organization"/>
    <property type="evidence" value="ECO:0007669"/>
    <property type="project" value="InterPro"/>
</dbReference>
<reference evidence="12 13" key="1">
    <citation type="submission" date="2019-08" db="EMBL/GenBank/DDBJ databases">
        <title>Draft genome sequences of two oriental melons (Cucumis melo L. var makuwa).</title>
        <authorList>
            <person name="Kwon S.-Y."/>
        </authorList>
    </citation>
    <scope>NUCLEOTIDE SEQUENCE [LARGE SCALE GENOMIC DNA]</scope>
    <source>
        <strain evidence="13">cv. Chang Bougi</strain>
        <strain evidence="12">cv. SW 3</strain>
        <tissue evidence="11">Leaf</tissue>
    </source>
</reference>
<dbReference type="InterPro" id="IPR007112">
    <property type="entry name" value="Expansin/allergen_DPBB_dom"/>
</dbReference>
<keyword evidence="3 7" id="KW-0964">Secreted</keyword>
<evidence type="ECO:0000256" key="4">
    <source>
        <dbReference type="ARBA" id="ARBA00022729"/>
    </source>
</evidence>
<evidence type="ECO:0000313" key="10">
    <source>
        <dbReference type="EMBL" id="KAA0035357.1"/>
    </source>
</evidence>
<feature type="chain" id="PRO_5042655796" description="Expansin" evidence="7">
    <location>
        <begin position="24"/>
        <end position="270"/>
    </location>
</feature>
<name>A0A5D3CR79_CUCMM</name>
<dbReference type="SUPFAM" id="SSF49590">
    <property type="entry name" value="PHL pollen allergen"/>
    <property type="match status" value="1"/>
</dbReference>
<accession>A0A5D3CR79</accession>
<keyword evidence="4 7" id="KW-0732">Signal</keyword>
<dbReference type="PRINTS" id="PR01225">
    <property type="entry name" value="EXPANSNFAMLY"/>
</dbReference>
<proteinExistence type="inferred from homology"/>
<dbReference type="CDD" id="cd22274">
    <property type="entry name" value="DPBB_EXPA_N"/>
    <property type="match status" value="1"/>
</dbReference>
<comment type="similarity">
    <text evidence="1 7">Belongs to the expansin family. Expansin A subfamily.</text>
</comment>
<evidence type="ECO:0000256" key="2">
    <source>
        <dbReference type="ARBA" id="ARBA00022512"/>
    </source>
</evidence>
<evidence type="ECO:0000256" key="6">
    <source>
        <dbReference type="ARBA" id="ARBA00023316"/>
    </source>
</evidence>
<keyword evidence="6 7" id="KW-0961">Cell wall biogenesis/degradation</keyword>
<evidence type="ECO:0000256" key="7">
    <source>
        <dbReference type="RuleBase" id="RU365023"/>
    </source>
</evidence>
<evidence type="ECO:0000256" key="1">
    <source>
        <dbReference type="ARBA" id="ARBA00005392"/>
    </source>
</evidence>
<dbReference type="GO" id="GO:0016020">
    <property type="term" value="C:membrane"/>
    <property type="evidence" value="ECO:0007669"/>
    <property type="project" value="UniProtKB-SubCell"/>
</dbReference>
<dbReference type="GO" id="GO:0009653">
    <property type="term" value="P:anatomical structure morphogenesis"/>
    <property type="evidence" value="ECO:0007669"/>
    <property type="project" value="UniProtKB-ARBA"/>
</dbReference>
<sequence length="270" mass="30217">MANSFNNLLFLLGFVAIFGQAMASSRRLSPSPSPNPIDVEKIDTTWYDGRATFYGDFRGGETMKGACGYGNLFQQGYGLATAALSTALFNDGGACGACFEIMCVNNEHNWCIPNAGTIKITATNFCPPDYTKTQDIWCNPPQRHFDLSLYMFTKMAPYRAGVIPVRYRRTRCHKLGGIRFELKGNPYWLLVLPYNVGGAGDVIDVQIKGSSTGWLQMKRNWGQNWEVGSYLVGQSLSFRVTTSDWKTKEFDNVVPSSWEFGQNFVGKYNF</sequence>
<comment type="function">
    <text evidence="7">Causes loosening and extension of plant cell walls by disrupting non-covalent bonding between cellulose microfibrils and matrix glucans. No enzymatic activity has been found.</text>
</comment>
<dbReference type="InterPro" id="IPR036908">
    <property type="entry name" value="RlpA-like_sf"/>
</dbReference>
<evidence type="ECO:0000256" key="3">
    <source>
        <dbReference type="ARBA" id="ARBA00022525"/>
    </source>
</evidence>
<dbReference type="STRING" id="1194695.A0A5D3CR79"/>
<organism evidence="11 13">
    <name type="scientific">Cucumis melo var. makuwa</name>
    <name type="common">Oriental melon</name>
    <dbReference type="NCBI Taxonomy" id="1194695"/>
    <lineage>
        <taxon>Eukaryota</taxon>
        <taxon>Viridiplantae</taxon>
        <taxon>Streptophyta</taxon>
        <taxon>Embryophyta</taxon>
        <taxon>Tracheophyta</taxon>
        <taxon>Spermatophyta</taxon>
        <taxon>Magnoliopsida</taxon>
        <taxon>eudicotyledons</taxon>
        <taxon>Gunneridae</taxon>
        <taxon>Pentapetalae</taxon>
        <taxon>rosids</taxon>
        <taxon>fabids</taxon>
        <taxon>Cucurbitales</taxon>
        <taxon>Cucurbitaceae</taxon>
        <taxon>Benincaseae</taxon>
        <taxon>Cucumis</taxon>
    </lineage>
</organism>
<dbReference type="EMBL" id="SSTE01020126">
    <property type="protein sequence ID" value="KAA0035357.1"/>
    <property type="molecule type" value="Genomic_DNA"/>
</dbReference>
<keyword evidence="5" id="KW-0472">Membrane</keyword>
<dbReference type="SMART" id="SM00837">
    <property type="entry name" value="DPBB_1"/>
    <property type="match status" value="1"/>
</dbReference>
<dbReference type="GO" id="GO:0005576">
    <property type="term" value="C:extracellular region"/>
    <property type="evidence" value="ECO:0007669"/>
    <property type="project" value="InterPro"/>
</dbReference>
<comment type="subcellular location">
    <subcellularLocation>
        <location evidence="7">Secreted</location>
        <location evidence="7">Cell wall</location>
    </subcellularLocation>
    <subcellularLocation>
        <location evidence="7">Membrane</location>
        <topology evidence="7">Peripheral membrane protein</topology>
    </subcellularLocation>
</comment>
<dbReference type="AlphaFoldDB" id="A0A5D3CR79"/>
<dbReference type="Pfam" id="PF01357">
    <property type="entry name" value="Expansin_C"/>
    <property type="match status" value="1"/>
</dbReference>
<dbReference type="InterPro" id="IPR002963">
    <property type="entry name" value="Expansin"/>
</dbReference>
<evidence type="ECO:0000259" key="9">
    <source>
        <dbReference type="PROSITE" id="PS50843"/>
    </source>
</evidence>
<dbReference type="SUPFAM" id="SSF50685">
    <property type="entry name" value="Barwin-like endoglucanases"/>
    <property type="match status" value="1"/>
</dbReference>
<evidence type="ECO:0000313" key="11">
    <source>
        <dbReference type="EMBL" id="TYK14281.1"/>
    </source>
</evidence>
<dbReference type="InterPro" id="IPR009009">
    <property type="entry name" value="RlpA-like_DPBB"/>
</dbReference>
<dbReference type="Gene3D" id="2.60.40.760">
    <property type="entry name" value="Expansin, cellulose-binding-like domain"/>
    <property type="match status" value="1"/>
</dbReference>
<comment type="caution">
    <text evidence="11">The sequence shown here is derived from an EMBL/GenBank/DDBJ whole genome shotgun (WGS) entry which is preliminary data.</text>
</comment>
<dbReference type="InterPro" id="IPR007118">
    <property type="entry name" value="Expan_Lol_pI"/>
</dbReference>
<dbReference type="PROSITE" id="PS50842">
    <property type="entry name" value="EXPANSIN_EG45"/>
    <property type="match status" value="1"/>
</dbReference>
<evidence type="ECO:0000313" key="12">
    <source>
        <dbReference type="Proteomes" id="UP000321393"/>
    </source>
</evidence>
<dbReference type="Gene3D" id="2.40.40.10">
    <property type="entry name" value="RlpA-like domain"/>
    <property type="match status" value="1"/>
</dbReference>
<dbReference type="Proteomes" id="UP000321947">
    <property type="component" value="Unassembled WGS sequence"/>
</dbReference>
<dbReference type="InterPro" id="IPR007117">
    <property type="entry name" value="Expansin_CBD"/>
</dbReference>
<feature type="signal peptide" evidence="7">
    <location>
        <begin position="1"/>
        <end position="23"/>
    </location>
</feature>
<dbReference type="PANTHER" id="PTHR31867">
    <property type="entry name" value="EXPANSIN-A15"/>
    <property type="match status" value="1"/>
</dbReference>
<dbReference type="Proteomes" id="UP000321393">
    <property type="component" value="Unassembled WGS sequence"/>
</dbReference>
<protein>
    <recommendedName>
        <fullName evidence="7">Expansin</fullName>
    </recommendedName>
</protein>
<keyword evidence="2 7" id="KW-0134">Cell wall</keyword>
<evidence type="ECO:0000256" key="5">
    <source>
        <dbReference type="ARBA" id="ARBA00023136"/>
    </source>
</evidence>
<feature type="domain" description="Expansin-like CBD" evidence="9">
    <location>
        <begin position="187"/>
        <end position="266"/>
    </location>
</feature>
<evidence type="ECO:0000313" key="13">
    <source>
        <dbReference type="Proteomes" id="UP000321947"/>
    </source>
</evidence>
<dbReference type="InterPro" id="IPR036749">
    <property type="entry name" value="Expansin_CBD_sf"/>
</dbReference>
<feature type="domain" description="Expansin-like EG45" evidence="8">
    <location>
        <begin position="64"/>
        <end position="177"/>
    </location>
</feature>
<dbReference type="PROSITE" id="PS50843">
    <property type="entry name" value="EXPANSIN_CBD"/>
    <property type="match status" value="1"/>
</dbReference>
<evidence type="ECO:0000259" key="8">
    <source>
        <dbReference type="PROSITE" id="PS50842"/>
    </source>
</evidence>
<dbReference type="PRINTS" id="PR01226">
    <property type="entry name" value="EXPANSIN"/>
</dbReference>
<dbReference type="OrthoDB" id="5823761at2759"/>
<dbReference type="EMBL" id="SSTD01009331">
    <property type="protein sequence ID" value="TYK14281.1"/>
    <property type="molecule type" value="Genomic_DNA"/>
</dbReference>
<dbReference type="Pfam" id="PF03330">
    <property type="entry name" value="DPBB_1"/>
    <property type="match status" value="1"/>
</dbReference>
<gene>
    <name evidence="11" type="ORF">E5676_scaffold84G00030</name>
    <name evidence="10" type="ORF">E6C27_scaffold228G001610</name>
</gene>